<keyword evidence="2" id="KW-0677">Repeat</keyword>
<evidence type="ECO:0000256" key="1">
    <source>
        <dbReference type="ARBA" id="ARBA00022574"/>
    </source>
</evidence>
<dbReference type="InterPro" id="IPR051350">
    <property type="entry name" value="WD_repeat-ST_regulator"/>
</dbReference>
<dbReference type="Proteomes" id="UP001235939">
    <property type="component" value="Chromosome 02"/>
</dbReference>
<name>A0ABY6K2X0_9ARAC</name>
<gene>
    <name evidence="3" type="ORF">LAZ67_2003477</name>
</gene>
<keyword evidence="1" id="KW-0853">WD repeat</keyword>
<proteinExistence type="predicted"/>
<evidence type="ECO:0000313" key="3">
    <source>
        <dbReference type="EMBL" id="UYV63222.1"/>
    </source>
</evidence>
<evidence type="ECO:0000313" key="4">
    <source>
        <dbReference type="Proteomes" id="UP001235939"/>
    </source>
</evidence>
<evidence type="ECO:0000256" key="2">
    <source>
        <dbReference type="ARBA" id="ARBA00022737"/>
    </source>
</evidence>
<sequence length="92" mass="10890">MKFLLLQEKYLESLDEGHLMNALNCLRHEITPLQFWTSRVHELSSYMMCSNSEELRATSKWAGKSQDSREKLMEKLQGPLFKYHRTEISLIL</sequence>
<reference evidence="3 4" key="1">
    <citation type="submission" date="2022-01" db="EMBL/GenBank/DDBJ databases">
        <title>A chromosomal length assembly of Cordylochernes scorpioides.</title>
        <authorList>
            <person name="Zeh D."/>
            <person name="Zeh J."/>
        </authorList>
    </citation>
    <scope>NUCLEOTIDE SEQUENCE [LARGE SCALE GENOMIC DNA]</scope>
    <source>
        <strain evidence="3">IN4F17</strain>
        <tissue evidence="3">Whole Body</tissue>
    </source>
</reference>
<accession>A0ABY6K2X0</accession>
<dbReference type="EMBL" id="CP092864">
    <property type="protein sequence ID" value="UYV63222.1"/>
    <property type="molecule type" value="Genomic_DNA"/>
</dbReference>
<keyword evidence="4" id="KW-1185">Reference proteome</keyword>
<dbReference type="PANTHER" id="PTHR22838:SF0">
    <property type="entry name" value="WD REPEAT-CONTAINING PROTEIN 26"/>
    <property type="match status" value="1"/>
</dbReference>
<protein>
    <submittedName>
        <fullName evidence="3">WDR26</fullName>
    </submittedName>
</protein>
<dbReference type="PANTHER" id="PTHR22838">
    <property type="entry name" value="WD REPEAT PROTEIN 26-RELATED"/>
    <property type="match status" value="1"/>
</dbReference>
<organism evidence="3 4">
    <name type="scientific">Cordylochernes scorpioides</name>
    <dbReference type="NCBI Taxonomy" id="51811"/>
    <lineage>
        <taxon>Eukaryota</taxon>
        <taxon>Metazoa</taxon>
        <taxon>Ecdysozoa</taxon>
        <taxon>Arthropoda</taxon>
        <taxon>Chelicerata</taxon>
        <taxon>Arachnida</taxon>
        <taxon>Pseudoscorpiones</taxon>
        <taxon>Cheliferoidea</taxon>
        <taxon>Chernetidae</taxon>
        <taxon>Cordylochernes</taxon>
    </lineage>
</organism>